<comment type="caution">
    <text evidence="1">The sequence shown here is derived from an EMBL/GenBank/DDBJ whole genome shotgun (WGS) entry which is preliminary data.</text>
</comment>
<proteinExistence type="predicted"/>
<accession>A0AAW0GHA1</accession>
<dbReference type="SUPFAM" id="SSF52047">
    <property type="entry name" value="RNI-like"/>
    <property type="match status" value="1"/>
</dbReference>
<dbReference type="Proteomes" id="UP001385951">
    <property type="component" value="Unassembled WGS sequence"/>
</dbReference>
<keyword evidence="2" id="KW-1185">Reference proteome</keyword>
<evidence type="ECO:0008006" key="3">
    <source>
        <dbReference type="Google" id="ProtNLM"/>
    </source>
</evidence>
<evidence type="ECO:0000313" key="1">
    <source>
        <dbReference type="EMBL" id="KAK7691154.1"/>
    </source>
</evidence>
<protein>
    <recommendedName>
        <fullName evidence="3">F-box domain-containing protein</fullName>
    </recommendedName>
</protein>
<dbReference type="EMBL" id="JASBNA010000006">
    <property type="protein sequence ID" value="KAK7691154.1"/>
    <property type="molecule type" value="Genomic_DNA"/>
</dbReference>
<evidence type="ECO:0000313" key="2">
    <source>
        <dbReference type="Proteomes" id="UP001385951"/>
    </source>
</evidence>
<gene>
    <name evidence="1" type="ORF">QCA50_006257</name>
</gene>
<dbReference type="Gene3D" id="1.20.1280.50">
    <property type="match status" value="1"/>
</dbReference>
<dbReference type="AlphaFoldDB" id="A0AAW0GHA1"/>
<organism evidence="1 2">
    <name type="scientific">Cerrena zonata</name>
    <dbReference type="NCBI Taxonomy" id="2478898"/>
    <lineage>
        <taxon>Eukaryota</taxon>
        <taxon>Fungi</taxon>
        <taxon>Dikarya</taxon>
        <taxon>Basidiomycota</taxon>
        <taxon>Agaricomycotina</taxon>
        <taxon>Agaricomycetes</taxon>
        <taxon>Polyporales</taxon>
        <taxon>Cerrenaceae</taxon>
        <taxon>Cerrena</taxon>
    </lineage>
</organism>
<name>A0AAW0GHA1_9APHY</name>
<reference evidence="1 2" key="1">
    <citation type="submission" date="2022-09" db="EMBL/GenBank/DDBJ databases">
        <authorList>
            <person name="Palmer J.M."/>
        </authorList>
    </citation>
    <scope>NUCLEOTIDE SEQUENCE [LARGE SCALE GENOMIC DNA]</scope>
    <source>
        <strain evidence="1 2">DSM 7382</strain>
    </source>
</reference>
<sequence length="493" mass="55348">MNYTIDPDPVTCINQIEDDIAGHRRKINEELLAISAKSRIRNGLLPISKLLPELLAEIFIVFARNPMRWNPVTGPYSWIAVTHVCSYWREIALNTPRLWSYIFLGLPKTVNLFLERSRQAPLTILPWITTAHRHVPYGSGIFHNMTAVRQREIYETNPRRNHIVSSHWKRNSLTGSSNVFLAFLQRQASKHPILTTLKLKSRGESRRDGFPNILPRDYHLPKLTHVEIRGYPIPWEFLLLHTNLTSLVVHHSCFCSSSVFPSPPFCVKDLLVCLSQMPRLQSLDVNADRCSGQCESLTPPIGSMPIADLPCLKDVFMHVDAAAVEAFVTHANFPPSTRLSFETMMRHNLPHQAVDQGPCFSSIVLNSIGFPSRAKIDAGIPITGLSIIFRSLPPHYPDPDTGIGWEAPGSWVTDPLCQISIQTHQCEFLKEGTHAGSFSSRDPLPYHFSFGFSAVRSPHAAILLNKMLTQLPLSDLVYLNVSGTGCELGADWS</sequence>